<reference evidence="2" key="1">
    <citation type="journal article" date="2022" name="bioRxiv">
        <title>Sequencing and chromosome-scale assembly of the giantPleurodeles waltlgenome.</title>
        <authorList>
            <person name="Brown T."/>
            <person name="Elewa A."/>
            <person name="Iarovenko S."/>
            <person name="Subramanian E."/>
            <person name="Araus A.J."/>
            <person name="Petzold A."/>
            <person name="Susuki M."/>
            <person name="Suzuki K.-i.T."/>
            <person name="Hayashi T."/>
            <person name="Toyoda A."/>
            <person name="Oliveira C."/>
            <person name="Osipova E."/>
            <person name="Leigh N.D."/>
            <person name="Simon A."/>
            <person name="Yun M.H."/>
        </authorList>
    </citation>
    <scope>NUCLEOTIDE SEQUENCE</scope>
    <source>
        <strain evidence="2">20211129_DDA</strain>
        <tissue evidence="2">Liver</tissue>
    </source>
</reference>
<feature type="compositionally biased region" description="Basic and acidic residues" evidence="1">
    <location>
        <begin position="564"/>
        <end position="579"/>
    </location>
</feature>
<evidence type="ECO:0000256" key="1">
    <source>
        <dbReference type="SAM" id="MobiDB-lite"/>
    </source>
</evidence>
<comment type="caution">
    <text evidence="2">The sequence shown here is derived from an EMBL/GenBank/DDBJ whole genome shotgun (WGS) entry which is preliminary data.</text>
</comment>
<dbReference type="PANTHER" id="PTHR21301">
    <property type="entry name" value="REVERSE TRANSCRIPTASE"/>
    <property type="match status" value="1"/>
</dbReference>
<evidence type="ECO:0000313" key="2">
    <source>
        <dbReference type="EMBL" id="KAJ1171209.1"/>
    </source>
</evidence>
<dbReference type="EMBL" id="JANPWB010000007">
    <property type="protein sequence ID" value="KAJ1171209.1"/>
    <property type="molecule type" value="Genomic_DNA"/>
</dbReference>
<sequence>MVPHEDPILNLMGTGIALNSNCPSNFKPKSTFLPAIHGDALEVFEREMTKQLKKLRYSVTNVKNSNLSGEQWQALRKLKEDHTIVIRQSDKGGNVVIQDTTKYVSEGMKQLSNTLCYEEVSWGDVKSMNEKYIDMLIDWKDQGMIEWDEFLFLKCDHPKIPVLYLLPKIHKDAVNPPGRPIVSAMESLLENTSKYIDFFLRPFVESIPSYVKDTTHFLKIIEDIVWEDDFLLLTLDVTSLYTSIDHGLGVRSWADTKANGGSGLCDFRTQHEAPFVTGSVRSCDPTVEAFESRAAPTLELKGAPRMNEGPSTQPGRSNLKVEVKLQTLYEKMEKLHRRELSKWWEVESLQRYIEVERVPRGLRIYTVPTYEDPDPEMLEEWAENSKQSSLNMMRILTKYAMKDRSRTLEEMEKVRLEILALITQETFDEYMKNLERKLCKFEEEITAKKQRKFIRDFKDYQAGRILTFQRKYDHMYNEEAIELNSRDSEQISQPIEEQEESDISDGNLSDVSDTALAGAPASDKEVDRLNFLKQFRLLNQGRMDQHKGAHPQRGRGRGVRGRGRGTDRPRRGGAGDDIRPQGMITRARK</sequence>
<dbReference type="PANTHER" id="PTHR21301:SF13">
    <property type="match status" value="1"/>
</dbReference>
<feature type="region of interest" description="Disordered" evidence="1">
    <location>
        <begin position="483"/>
        <end position="522"/>
    </location>
</feature>
<dbReference type="AlphaFoldDB" id="A0AAV7T4E9"/>
<feature type="compositionally biased region" description="Basic residues" evidence="1">
    <location>
        <begin position="548"/>
        <end position="563"/>
    </location>
</feature>
<protein>
    <submittedName>
        <fullName evidence="2">Uncharacterized protein</fullName>
    </submittedName>
</protein>
<keyword evidence="3" id="KW-1185">Reference proteome</keyword>
<feature type="region of interest" description="Disordered" evidence="1">
    <location>
        <begin position="540"/>
        <end position="589"/>
    </location>
</feature>
<evidence type="ECO:0000313" key="3">
    <source>
        <dbReference type="Proteomes" id="UP001066276"/>
    </source>
</evidence>
<dbReference type="Proteomes" id="UP001066276">
    <property type="component" value="Chromosome 4_1"/>
</dbReference>
<name>A0AAV7T4E9_PLEWA</name>
<gene>
    <name evidence="2" type="ORF">NDU88_003079</name>
</gene>
<accession>A0AAV7T4E9</accession>
<proteinExistence type="predicted"/>
<organism evidence="2 3">
    <name type="scientific">Pleurodeles waltl</name>
    <name type="common">Iberian ribbed newt</name>
    <dbReference type="NCBI Taxonomy" id="8319"/>
    <lineage>
        <taxon>Eukaryota</taxon>
        <taxon>Metazoa</taxon>
        <taxon>Chordata</taxon>
        <taxon>Craniata</taxon>
        <taxon>Vertebrata</taxon>
        <taxon>Euteleostomi</taxon>
        <taxon>Amphibia</taxon>
        <taxon>Batrachia</taxon>
        <taxon>Caudata</taxon>
        <taxon>Salamandroidea</taxon>
        <taxon>Salamandridae</taxon>
        <taxon>Pleurodelinae</taxon>
        <taxon>Pleurodeles</taxon>
    </lineage>
</organism>